<dbReference type="InterPro" id="IPR006139">
    <property type="entry name" value="D-isomer_2_OHA_DH_cat_dom"/>
</dbReference>
<organism evidence="7 8">
    <name type="scientific">Microvirga tunisiensis</name>
    <dbReference type="NCBI Taxonomy" id="2108360"/>
    <lineage>
        <taxon>Bacteria</taxon>
        <taxon>Pseudomonadati</taxon>
        <taxon>Pseudomonadota</taxon>
        <taxon>Alphaproteobacteria</taxon>
        <taxon>Hyphomicrobiales</taxon>
        <taxon>Methylobacteriaceae</taxon>
        <taxon>Microvirga</taxon>
    </lineage>
</organism>
<dbReference type="InterPro" id="IPR029753">
    <property type="entry name" value="D-isomer_DH_CS"/>
</dbReference>
<feature type="domain" description="D-isomer specific 2-hydroxyacid dehydrogenase NAD-binding" evidence="6">
    <location>
        <begin position="126"/>
        <end position="303"/>
    </location>
</feature>
<evidence type="ECO:0000256" key="1">
    <source>
        <dbReference type="ARBA" id="ARBA00005854"/>
    </source>
</evidence>
<dbReference type="PROSITE" id="PS00670">
    <property type="entry name" value="D_2_HYDROXYACID_DH_2"/>
    <property type="match status" value="1"/>
</dbReference>
<sequence length="343" mass="37390">MSSVSESPTNKPTVVILLTPDMRAKLIPASAEKRLAEVASVRAPQDGDMTAENLPNLVDGAVAVITGWGTPPLDETLLAHAKSLKLVAHAAGSVRHLVPFAAIEEGRLHVTHAAIHIGEAVSEFVMAQVLSFLRHPAELADGMRNNEPWFDLRTRLLGRLLGEQTVGLLGAGYIGRMMMRLFRAFNARVLVYDPYLTEPQAYEMSVELCGLDDLLRRSDIVSLHVPSLPETRHMIGADQLAMIKDGALFINTARGAIVDEQALIAELRKGRFTAVLDVYEKEPLSHDSPLRTLPNAILAPHAAGHSHETYLRQGATAVDEVCRMLAGEPYRHEVTKAVLSTMA</sequence>
<protein>
    <submittedName>
        <fullName evidence="7">Hydroxyacid dehydrogenase</fullName>
    </submittedName>
</protein>
<keyword evidence="3" id="KW-0520">NAD</keyword>
<evidence type="ECO:0000259" key="6">
    <source>
        <dbReference type="Pfam" id="PF02826"/>
    </source>
</evidence>
<dbReference type="GO" id="GO:0004617">
    <property type="term" value="F:phosphoglycerate dehydrogenase activity"/>
    <property type="evidence" value="ECO:0007669"/>
    <property type="project" value="UniProtKB-ARBA"/>
</dbReference>
<dbReference type="AlphaFoldDB" id="A0A5N7N0D6"/>
<dbReference type="GO" id="GO:0006564">
    <property type="term" value="P:L-serine biosynthetic process"/>
    <property type="evidence" value="ECO:0007669"/>
    <property type="project" value="UniProtKB-ARBA"/>
</dbReference>
<dbReference type="InterPro" id="IPR006140">
    <property type="entry name" value="D-isomer_DH_NAD-bd"/>
</dbReference>
<dbReference type="EMBL" id="VOSK01000240">
    <property type="protein sequence ID" value="MPR29536.1"/>
    <property type="molecule type" value="Genomic_DNA"/>
</dbReference>
<evidence type="ECO:0000259" key="5">
    <source>
        <dbReference type="Pfam" id="PF00389"/>
    </source>
</evidence>
<dbReference type="OrthoDB" id="9793626at2"/>
<dbReference type="PANTHER" id="PTHR42789:SF1">
    <property type="entry name" value="D-ISOMER SPECIFIC 2-HYDROXYACID DEHYDROGENASE FAMILY PROTEIN (AFU_ORTHOLOGUE AFUA_6G10090)"/>
    <property type="match status" value="1"/>
</dbReference>
<feature type="domain" description="D-isomer specific 2-hydroxyacid dehydrogenase catalytic" evidence="5">
    <location>
        <begin position="40"/>
        <end position="334"/>
    </location>
</feature>
<dbReference type="InterPro" id="IPR050857">
    <property type="entry name" value="D-2-hydroxyacid_DH"/>
</dbReference>
<dbReference type="SUPFAM" id="SSF51735">
    <property type="entry name" value="NAD(P)-binding Rossmann-fold domains"/>
    <property type="match status" value="1"/>
</dbReference>
<gene>
    <name evidence="7" type="ORF">FS320_31720</name>
</gene>
<dbReference type="Pfam" id="PF02826">
    <property type="entry name" value="2-Hacid_dh_C"/>
    <property type="match status" value="1"/>
</dbReference>
<reference evidence="7 8" key="1">
    <citation type="journal article" date="2019" name="Syst. Appl. Microbiol.">
        <title>Microvirga tunisiensis sp. nov., a root nodule symbiotic bacterium isolated from Lupinus micranthus and L. luteus grown in Northern Tunisia.</title>
        <authorList>
            <person name="Msaddak A."/>
            <person name="Rejili M."/>
            <person name="Duran D."/>
            <person name="Mars M."/>
            <person name="Palacios J.M."/>
            <person name="Ruiz-Argueso T."/>
            <person name="Rey L."/>
            <person name="Imperial J."/>
        </authorList>
    </citation>
    <scope>NUCLEOTIDE SEQUENCE [LARGE SCALE GENOMIC DNA]</scope>
    <source>
        <strain evidence="7 8">Lmie10</strain>
    </source>
</reference>
<evidence type="ECO:0000313" key="8">
    <source>
        <dbReference type="Proteomes" id="UP000403266"/>
    </source>
</evidence>
<evidence type="ECO:0000313" key="7">
    <source>
        <dbReference type="EMBL" id="MPR29536.1"/>
    </source>
</evidence>
<dbReference type="InterPro" id="IPR036291">
    <property type="entry name" value="NAD(P)-bd_dom_sf"/>
</dbReference>
<keyword evidence="2 4" id="KW-0560">Oxidoreductase</keyword>
<keyword evidence="8" id="KW-1185">Reference proteome</keyword>
<proteinExistence type="inferred from homology"/>
<name>A0A5N7N0D6_9HYPH</name>
<dbReference type="GO" id="GO:0051287">
    <property type="term" value="F:NAD binding"/>
    <property type="evidence" value="ECO:0007669"/>
    <property type="project" value="InterPro"/>
</dbReference>
<accession>A0A5N7N0D6</accession>
<evidence type="ECO:0000256" key="4">
    <source>
        <dbReference type="RuleBase" id="RU003719"/>
    </source>
</evidence>
<dbReference type="FunFam" id="3.40.50.720:FF:000041">
    <property type="entry name" value="D-3-phosphoglycerate dehydrogenase"/>
    <property type="match status" value="1"/>
</dbReference>
<comment type="caution">
    <text evidence="7">The sequence shown here is derived from an EMBL/GenBank/DDBJ whole genome shotgun (WGS) entry which is preliminary data.</text>
</comment>
<evidence type="ECO:0000256" key="2">
    <source>
        <dbReference type="ARBA" id="ARBA00023002"/>
    </source>
</evidence>
<dbReference type="PANTHER" id="PTHR42789">
    <property type="entry name" value="D-ISOMER SPECIFIC 2-HYDROXYACID DEHYDROGENASE FAMILY PROTEIN (AFU_ORTHOLOGUE AFUA_6G10090)"/>
    <property type="match status" value="1"/>
</dbReference>
<evidence type="ECO:0000256" key="3">
    <source>
        <dbReference type="ARBA" id="ARBA00023027"/>
    </source>
</evidence>
<dbReference type="CDD" id="cd12167">
    <property type="entry name" value="2-Hacid_dh_8"/>
    <property type="match status" value="1"/>
</dbReference>
<dbReference type="GO" id="GO:0047545">
    <property type="term" value="F:(S)-2-hydroxyglutarate dehydrogenase activity"/>
    <property type="evidence" value="ECO:0007669"/>
    <property type="project" value="UniProtKB-ARBA"/>
</dbReference>
<dbReference type="Gene3D" id="3.40.50.720">
    <property type="entry name" value="NAD(P)-binding Rossmann-like Domain"/>
    <property type="match status" value="2"/>
</dbReference>
<dbReference type="Proteomes" id="UP000403266">
    <property type="component" value="Unassembled WGS sequence"/>
</dbReference>
<comment type="similarity">
    <text evidence="1 4">Belongs to the D-isomer specific 2-hydroxyacid dehydrogenase family.</text>
</comment>
<dbReference type="Pfam" id="PF00389">
    <property type="entry name" value="2-Hacid_dh"/>
    <property type="match status" value="1"/>
</dbReference>
<dbReference type="SUPFAM" id="SSF52283">
    <property type="entry name" value="Formate/glycerate dehydrogenase catalytic domain-like"/>
    <property type="match status" value="1"/>
</dbReference>